<dbReference type="CDD" id="cd17524">
    <property type="entry name" value="RMtype1_S_EcoUTORF5051P-TRD2-CR2_like"/>
    <property type="match status" value="1"/>
</dbReference>
<gene>
    <name evidence="12" type="ORF">VRU48_06380</name>
</gene>
<keyword evidence="8" id="KW-0238">DNA-binding</keyword>
<dbReference type="Gene3D" id="3.90.220.20">
    <property type="entry name" value="DNA methylase specificity domains"/>
    <property type="match status" value="2"/>
</dbReference>
<evidence type="ECO:0000256" key="4">
    <source>
        <dbReference type="ARBA" id="ARBA00022603"/>
    </source>
</evidence>
<reference evidence="12 13" key="1">
    <citation type="submission" date="2024-01" db="EMBL/GenBank/DDBJ databases">
        <title>Pedobacter sp. nov., isolated from fresh soil.</title>
        <authorList>
            <person name="Le N.T.T."/>
        </authorList>
    </citation>
    <scope>NUCLEOTIDE SEQUENCE [LARGE SCALE GENOMIC DNA]</scope>
    <source>
        <strain evidence="12 13">KR3-3</strain>
    </source>
</reference>
<keyword evidence="5" id="KW-0808">Transferase</keyword>
<keyword evidence="13" id="KW-1185">Reference proteome</keyword>
<dbReference type="InterPro" id="IPR000055">
    <property type="entry name" value="Restrct_endonuc_typeI_TRD"/>
</dbReference>
<evidence type="ECO:0000313" key="12">
    <source>
        <dbReference type="EMBL" id="MEE1944724.1"/>
    </source>
</evidence>
<evidence type="ECO:0000256" key="8">
    <source>
        <dbReference type="ARBA" id="ARBA00023125"/>
    </source>
</evidence>
<dbReference type="InterPro" id="IPR051537">
    <property type="entry name" value="DNA_Adenine_Mtase"/>
</dbReference>
<organism evidence="12 13">
    <name type="scientific">Pedobacter albus</name>
    <dbReference type="NCBI Taxonomy" id="3113905"/>
    <lineage>
        <taxon>Bacteria</taxon>
        <taxon>Pseudomonadati</taxon>
        <taxon>Bacteroidota</taxon>
        <taxon>Sphingobacteriia</taxon>
        <taxon>Sphingobacteriales</taxon>
        <taxon>Sphingobacteriaceae</taxon>
        <taxon>Pedobacter</taxon>
    </lineage>
</organism>
<dbReference type="Proteomes" id="UP001336835">
    <property type="component" value="Unassembled WGS sequence"/>
</dbReference>
<evidence type="ECO:0000256" key="9">
    <source>
        <dbReference type="ARBA" id="ARBA00047942"/>
    </source>
</evidence>
<evidence type="ECO:0000313" key="13">
    <source>
        <dbReference type="Proteomes" id="UP001336835"/>
    </source>
</evidence>
<protein>
    <recommendedName>
        <fullName evidence="3">site-specific DNA-methyltransferase (adenine-specific)</fullName>
        <ecNumber evidence="3">2.1.1.72</ecNumber>
    </recommendedName>
</protein>
<evidence type="ECO:0000256" key="5">
    <source>
        <dbReference type="ARBA" id="ARBA00022679"/>
    </source>
</evidence>
<evidence type="ECO:0000259" key="11">
    <source>
        <dbReference type="Pfam" id="PF02384"/>
    </source>
</evidence>
<evidence type="ECO:0000256" key="7">
    <source>
        <dbReference type="ARBA" id="ARBA00022747"/>
    </source>
</evidence>
<dbReference type="InterPro" id="IPR003356">
    <property type="entry name" value="DNA_methylase_A-5"/>
</dbReference>
<dbReference type="PANTHER" id="PTHR42933">
    <property type="entry name" value="SLR6095 PROTEIN"/>
    <property type="match status" value="1"/>
</dbReference>
<evidence type="ECO:0000256" key="1">
    <source>
        <dbReference type="ARBA" id="ARBA00006594"/>
    </source>
</evidence>
<keyword evidence="7" id="KW-0680">Restriction system</keyword>
<keyword evidence="6" id="KW-0949">S-adenosyl-L-methionine</keyword>
<feature type="domain" description="Type I restriction modification DNA specificity" evidence="10">
    <location>
        <begin position="681"/>
        <end position="837"/>
    </location>
</feature>
<keyword evidence="4 12" id="KW-0489">Methyltransferase</keyword>
<name>A0ABU7I643_9SPHI</name>
<dbReference type="InterPro" id="IPR044946">
    <property type="entry name" value="Restrct_endonuc_typeI_TRD_sf"/>
</dbReference>
<dbReference type="EMBL" id="JAZDQT010000001">
    <property type="protein sequence ID" value="MEE1944724.1"/>
    <property type="molecule type" value="Genomic_DNA"/>
</dbReference>
<comment type="similarity">
    <text evidence="1">Belongs to the N(4)/N(6)-methyltransferase family.</text>
</comment>
<dbReference type="Pfam" id="PF02384">
    <property type="entry name" value="N6_Mtase"/>
    <property type="match status" value="1"/>
</dbReference>
<dbReference type="SUPFAM" id="SSF53335">
    <property type="entry name" value="S-adenosyl-L-methionine-dependent methyltransferases"/>
    <property type="match status" value="1"/>
</dbReference>
<evidence type="ECO:0000256" key="3">
    <source>
        <dbReference type="ARBA" id="ARBA00011900"/>
    </source>
</evidence>
<evidence type="ECO:0000259" key="10">
    <source>
        <dbReference type="Pfam" id="PF01420"/>
    </source>
</evidence>
<evidence type="ECO:0000256" key="6">
    <source>
        <dbReference type="ARBA" id="ARBA00022691"/>
    </source>
</evidence>
<evidence type="ECO:0000256" key="2">
    <source>
        <dbReference type="ARBA" id="ARBA00010923"/>
    </source>
</evidence>
<proteinExistence type="inferred from homology"/>
<feature type="domain" description="DNA methylase adenine-specific" evidence="11">
    <location>
        <begin position="179"/>
        <end position="499"/>
    </location>
</feature>
<dbReference type="GO" id="GO:0032259">
    <property type="term" value="P:methylation"/>
    <property type="evidence" value="ECO:0007669"/>
    <property type="project" value="UniProtKB-KW"/>
</dbReference>
<dbReference type="PANTHER" id="PTHR42933:SF3">
    <property type="entry name" value="TYPE I RESTRICTION ENZYME MJAVIII METHYLASE SUBUNIT"/>
    <property type="match status" value="1"/>
</dbReference>
<sequence length="1067" mass="121928">MFTKNMSRSTVHYADNKTNNALKKLHNKLRPAGTPVQRVEYIIELLLLRIFETKIKQDEEFRPLRKLFSAEYKWKNPKKGADAPEETNVNRLFSYLPTVSNDQILSELNDNFFPFYSSILNSARQVFEGNLPQKVQDQLVLIEEVFSNSNFTNNVNSGNLGEVISIVANDIEEARLLKTDLLGDAIESALSETGGTKDVGLFRTPDHIRQFMTAMIEPTFDDIIFDPACGTGGFLFDAFEFVMRRVDPNREWPGEKAHSELSAWFDEYFKVNQLDFPSIEQTTQFYRSGVTGIEYLGMIRKMAAINFYVRGLNPANIEQGDSLAKYRPVTDHKSKSVILANPPFGAQRDQESYPDVWGEYSKESETTILFVKLMFEQLIEGGKCAVVVSEGFHAWDQFSAKALRKMLLDEAQLKAVISLPQGLFVSKSGQGPKTSILIFEKGGKTDWTWFYKITNDGYTMGTNRKEQKGNQLIECLTLWHEYVKHGKQPPETKNQFCIPADWIKTLDPRIKEKIRTETRADMETKGKIEREKKEAELDKKIKAKKATEADKSMELKTFDQMLENRIQNEIAKRIDKAHNYSFNLANYKSAISESQIVEWTAALKHIQSNGATTVEEVYKKLTNSKPENILPYLVKLHLNNALEADIAREYVSNLDNDLIAKHKELNVIKEILKSGAKYPMVKLKDYLILNENKIKPNKNPNVTYKVLGVSNEVGIFLNEKLQAEETNQNYFVVAKNEFCYNPYRINVGSIGLNTNDYDNQIISGAYIVFACKEDELNPKYLDTLFKSKGFLNYVNDKANGGVRMNFKFEYMEAWEIPLPSLDEQNAIVAKIEKQKAIIDGTEKIVSCWSVDIDSYLSQYDFSQKPISDLIVDSLYGSSEKADYQQEGYNVLRIGNIGFCDFKLNNIKKSVLSEKDFKKYELKKGDFLIVRSNGNPNLVGKCAVWDSDLQFIYASYLIRFRFKSEEINPRYVMYFLMSEKGRNLLTPTAGGGTYNISATDFQKVQISYPSPEIQTQIVAELDAQMEVLKGLLKMKSEAQKKINQLLADAWGVEFVEPVEEEIKAEVEQ</sequence>
<dbReference type="RefSeq" id="WP_330107084.1">
    <property type="nucleotide sequence ID" value="NZ_JAZDQT010000001.1"/>
</dbReference>
<comment type="similarity">
    <text evidence="2">Belongs to the type-I restriction system S methylase family.</text>
</comment>
<dbReference type="PRINTS" id="PR00507">
    <property type="entry name" value="N12N6MTFRASE"/>
</dbReference>
<dbReference type="GO" id="GO:0008168">
    <property type="term" value="F:methyltransferase activity"/>
    <property type="evidence" value="ECO:0007669"/>
    <property type="project" value="UniProtKB-KW"/>
</dbReference>
<dbReference type="Gene3D" id="3.40.50.150">
    <property type="entry name" value="Vaccinia Virus protein VP39"/>
    <property type="match status" value="1"/>
</dbReference>
<dbReference type="InterPro" id="IPR029063">
    <property type="entry name" value="SAM-dependent_MTases_sf"/>
</dbReference>
<accession>A0ABU7I643</accession>
<dbReference type="EC" id="2.1.1.72" evidence="3"/>
<feature type="domain" description="Type I restriction modification DNA specificity" evidence="10">
    <location>
        <begin position="881"/>
        <end position="1022"/>
    </location>
</feature>
<comment type="catalytic activity">
    <reaction evidence="9">
        <text>a 2'-deoxyadenosine in DNA + S-adenosyl-L-methionine = an N(6)-methyl-2'-deoxyadenosine in DNA + S-adenosyl-L-homocysteine + H(+)</text>
        <dbReference type="Rhea" id="RHEA:15197"/>
        <dbReference type="Rhea" id="RHEA-COMP:12418"/>
        <dbReference type="Rhea" id="RHEA-COMP:12419"/>
        <dbReference type="ChEBI" id="CHEBI:15378"/>
        <dbReference type="ChEBI" id="CHEBI:57856"/>
        <dbReference type="ChEBI" id="CHEBI:59789"/>
        <dbReference type="ChEBI" id="CHEBI:90615"/>
        <dbReference type="ChEBI" id="CHEBI:90616"/>
        <dbReference type="EC" id="2.1.1.72"/>
    </reaction>
</comment>
<dbReference type="Pfam" id="PF01420">
    <property type="entry name" value="Methylase_S"/>
    <property type="match status" value="2"/>
</dbReference>
<dbReference type="SUPFAM" id="SSF116734">
    <property type="entry name" value="DNA methylase specificity domain"/>
    <property type="match status" value="2"/>
</dbReference>
<comment type="caution">
    <text evidence="12">The sequence shown here is derived from an EMBL/GenBank/DDBJ whole genome shotgun (WGS) entry which is preliminary data.</text>
</comment>